<keyword evidence="1" id="KW-0472">Membrane</keyword>
<dbReference type="EMBL" id="AP021879">
    <property type="protein sequence ID" value="BBO89322.1"/>
    <property type="molecule type" value="Genomic_DNA"/>
</dbReference>
<evidence type="ECO:0000256" key="1">
    <source>
        <dbReference type="SAM" id="Phobius"/>
    </source>
</evidence>
<dbReference type="Proteomes" id="UP000422108">
    <property type="component" value="Chromosome"/>
</dbReference>
<protein>
    <recommendedName>
        <fullName evidence="4">Nickel transport protein</fullName>
    </recommendedName>
</protein>
<evidence type="ECO:0000313" key="2">
    <source>
        <dbReference type="EMBL" id="BBO89322.1"/>
    </source>
</evidence>
<keyword evidence="1" id="KW-1133">Transmembrane helix</keyword>
<evidence type="ECO:0000313" key="3">
    <source>
        <dbReference type="Proteomes" id="UP000422108"/>
    </source>
</evidence>
<feature type="transmembrane region" description="Helical" evidence="1">
    <location>
        <begin position="136"/>
        <end position="156"/>
    </location>
</feature>
<reference evidence="2 3" key="1">
    <citation type="submission" date="2019-11" db="EMBL/GenBank/DDBJ databases">
        <title>Comparative genomics of hydrocarbon-degrading Desulfosarcina strains.</title>
        <authorList>
            <person name="Watanabe M."/>
            <person name="Kojima H."/>
            <person name="Fukui M."/>
        </authorList>
    </citation>
    <scope>NUCLEOTIDE SEQUENCE [LARGE SCALE GENOMIC DNA]</scope>
    <source>
        <strain evidence="3">oXyS1</strain>
    </source>
</reference>
<accession>A0A5K8A9P9</accession>
<name>A0A5K8A9P9_9BACT</name>
<evidence type="ECO:0008006" key="4">
    <source>
        <dbReference type="Google" id="ProtNLM"/>
    </source>
</evidence>
<keyword evidence="3" id="KW-1185">Reference proteome</keyword>
<sequence>MKEVILFFGGLALMLITALGMPAQVDAHGTGHRVLNGEHLVALEFYYSDQTPMRYAEALVFSPNDAEVEHQYARTDQHGKFVFCPDATGQWVVKVSDGMGHAEQATVMVKPEKASGSTTVPSVPASFTGQGSMATGIKAVAGLSLILNACFVFYFVKRRTK</sequence>
<dbReference type="RefSeq" id="WP_155310537.1">
    <property type="nucleotide sequence ID" value="NZ_AP021879.1"/>
</dbReference>
<gene>
    <name evidence="2" type="ORF">DSCOOX_25020</name>
</gene>
<proteinExistence type="predicted"/>
<organism evidence="2 3">
    <name type="scientific">Desulfosarcina ovata subsp. ovata</name>
    <dbReference type="NCBI Taxonomy" id="2752305"/>
    <lineage>
        <taxon>Bacteria</taxon>
        <taxon>Pseudomonadati</taxon>
        <taxon>Thermodesulfobacteriota</taxon>
        <taxon>Desulfobacteria</taxon>
        <taxon>Desulfobacterales</taxon>
        <taxon>Desulfosarcinaceae</taxon>
        <taxon>Desulfosarcina</taxon>
    </lineage>
</organism>
<keyword evidence="1" id="KW-0812">Transmembrane</keyword>
<dbReference type="AlphaFoldDB" id="A0A5K8A9P9"/>